<dbReference type="EMBL" id="JAGFBR010000016">
    <property type="protein sequence ID" value="KAH0452928.1"/>
    <property type="molecule type" value="Genomic_DNA"/>
</dbReference>
<evidence type="ECO:0000313" key="2">
    <source>
        <dbReference type="EMBL" id="KAH0452928.1"/>
    </source>
</evidence>
<dbReference type="PANTHER" id="PTHR33698:SF3">
    <property type="entry name" value="OS09G0266000 PROTEIN"/>
    <property type="match status" value="1"/>
</dbReference>
<dbReference type="InterPro" id="IPR037401">
    <property type="entry name" value="SnoaL-like"/>
</dbReference>
<keyword evidence="3" id="KW-1185">Reference proteome</keyword>
<sequence>MIMMSSHSLQFALSSRPHYPHFRGIRVSENPKLTSSTSSPSHVCFLRSNSKPVFCGGLHSQLRRWLAKVSQWNATSESEVSTSASLRLPIAAEVVRDFYDGINRRDLESVESLISEECVYEDLIFSKPFVGRKAIMEFFKNFTEYISSELQFVIDDISGEDTSATGVTWHLEWRGRPFPFSKGCSFYRLDVSEGTRKIMISTMENWMESRFGSLEEMMRKLMEMQSKTPLAVPIANPNQDLIGISLAESKGKKIGREEFDDESFFHQ</sequence>
<name>A0AAV7GC26_DENCH</name>
<proteinExistence type="predicted"/>
<dbReference type="AlphaFoldDB" id="A0AAV7GC26"/>
<dbReference type="InterPro" id="IPR032710">
    <property type="entry name" value="NTF2-like_dom_sf"/>
</dbReference>
<dbReference type="Pfam" id="PF12680">
    <property type="entry name" value="SnoaL_2"/>
    <property type="match status" value="1"/>
</dbReference>
<evidence type="ECO:0000313" key="3">
    <source>
        <dbReference type="Proteomes" id="UP000775213"/>
    </source>
</evidence>
<evidence type="ECO:0000259" key="1">
    <source>
        <dbReference type="Pfam" id="PF12680"/>
    </source>
</evidence>
<dbReference type="Gene3D" id="3.10.450.50">
    <property type="match status" value="1"/>
</dbReference>
<feature type="domain" description="SnoaL-like" evidence="1">
    <location>
        <begin position="95"/>
        <end position="189"/>
    </location>
</feature>
<gene>
    <name evidence="2" type="ORF">IEQ34_017252</name>
</gene>
<organism evidence="2 3">
    <name type="scientific">Dendrobium chrysotoxum</name>
    <name type="common">Orchid</name>
    <dbReference type="NCBI Taxonomy" id="161865"/>
    <lineage>
        <taxon>Eukaryota</taxon>
        <taxon>Viridiplantae</taxon>
        <taxon>Streptophyta</taxon>
        <taxon>Embryophyta</taxon>
        <taxon>Tracheophyta</taxon>
        <taxon>Spermatophyta</taxon>
        <taxon>Magnoliopsida</taxon>
        <taxon>Liliopsida</taxon>
        <taxon>Asparagales</taxon>
        <taxon>Orchidaceae</taxon>
        <taxon>Epidendroideae</taxon>
        <taxon>Malaxideae</taxon>
        <taxon>Dendrobiinae</taxon>
        <taxon>Dendrobium</taxon>
    </lineage>
</organism>
<accession>A0AAV7GC26</accession>
<dbReference type="PANTHER" id="PTHR33698">
    <property type="entry name" value="NUCLEAR TRANSPORT FACTOR 2 (NTF2)-LIKE PROTEIN"/>
    <property type="match status" value="1"/>
</dbReference>
<dbReference type="SUPFAM" id="SSF54427">
    <property type="entry name" value="NTF2-like"/>
    <property type="match status" value="1"/>
</dbReference>
<reference evidence="2 3" key="1">
    <citation type="journal article" date="2021" name="Hortic Res">
        <title>Chromosome-scale assembly of the Dendrobium chrysotoxum genome enhances the understanding of orchid evolution.</title>
        <authorList>
            <person name="Zhang Y."/>
            <person name="Zhang G.Q."/>
            <person name="Zhang D."/>
            <person name="Liu X.D."/>
            <person name="Xu X.Y."/>
            <person name="Sun W.H."/>
            <person name="Yu X."/>
            <person name="Zhu X."/>
            <person name="Wang Z.W."/>
            <person name="Zhao X."/>
            <person name="Zhong W.Y."/>
            <person name="Chen H."/>
            <person name="Yin W.L."/>
            <person name="Huang T."/>
            <person name="Niu S.C."/>
            <person name="Liu Z.J."/>
        </authorList>
    </citation>
    <scope>NUCLEOTIDE SEQUENCE [LARGE SCALE GENOMIC DNA]</scope>
    <source>
        <strain evidence="2">Lindl</strain>
    </source>
</reference>
<comment type="caution">
    <text evidence="2">The sequence shown here is derived from an EMBL/GenBank/DDBJ whole genome shotgun (WGS) entry which is preliminary data.</text>
</comment>
<protein>
    <recommendedName>
        <fullName evidence="1">SnoaL-like domain-containing protein</fullName>
    </recommendedName>
</protein>
<dbReference type="Proteomes" id="UP000775213">
    <property type="component" value="Unassembled WGS sequence"/>
</dbReference>